<organism evidence="1 2">
    <name type="scientific">Pullulanibacillus pueri</name>
    <dbReference type="NCBI Taxonomy" id="1437324"/>
    <lineage>
        <taxon>Bacteria</taxon>
        <taxon>Bacillati</taxon>
        <taxon>Bacillota</taxon>
        <taxon>Bacilli</taxon>
        <taxon>Bacillales</taxon>
        <taxon>Sporolactobacillaceae</taxon>
        <taxon>Pullulanibacillus</taxon>
    </lineage>
</organism>
<dbReference type="AlphaFoldDB" id="A0A8J2ZYA8"/>
<dbReference type="EMBL" id="BMFV01000028">
    <property type="protein sequence ID" value="GGH85756.1"/>
    <property type="molecule type" value="Genomic_DNA"/>
</dbReference>
<dbReference type="RefSeq" id="WP_188498379.1">
    <property type="nucleotide sequence ID" value="NZ_BMFV01000028.1"/>
</dbReference>
<dbReference type="Proteomes" id="UP000656813">
    <property type="component" value="Unassembled WGS sequence"/>
</dbReference>
<protein>
    <submittedName>
        <fullName evidence="1">Uncharacterized protein</fullName>
    </submittedName>
</protein>
<evidence type="ECO:0000313" key="1">
    <source>
        <dbReference type="EMBL" id="GGH85756.1"/>
    </source>
</evidence>
<reference evidence="1" key="2">
    <citation type="submission" date="2020-09" db="EMBL/GenBank/DDBJ databases">
        <authorList>
            <person name="Sun Q."/>
            <person name="Zhou Y."/>
        </authorList>
    </citation>
    <scope>NUCLEOTIDE SEQUENCE</scope>
    <source>
        <strain evidence="1">CGMCC 1.12777</strain>
    </source>
</reference>
<evidence type="ECO:0000313" key="2">
    <source>
        <dbReference type="Proteomes" id="UP000656813"/>
    </source>
</evidence>
<proteinExistence type="predicted"/>
<accession>A0A8J2ZYA8</accession>
<name>A0A8J2ZYA8_9BACL</name>
<reference evidence="1" key="1">
    <citation type="journal article" date="2014" name="Int. J. Syst. Evol. Microbiol.">
        <title>Complete genome sequence of Corynebacterium casei LMG S-19264T (=DSM 44701T), isolated from a smear-ripened cheese.</title>
        <authorList>
            <consortium name="US DOE Joint Genome Institute (JGI-PGF)"/>
            <person name="Walter F."/>
            <person name="Albersmeier A."/>
            <person name="Kalinowski J."/>
            <person name="Ruckert C."/>
        </authorList>
    </citation>
    <scope>NUCLEOTIDE SEQUENCE</scope>
    <source>
        <strain evidence="1">CGMCC 1.12777</strain>
    </source>
</reference>
<keyword evidence="2" id="KW-1185">Reference proteome</keyword>
<gene>
    <name evidence="1" type="ORF">GCM10007096_31880</name>
</gene>
<sequence>MHISHKHSERLLPIFEEQEARELLSPSFETPGTNPLLFSGGQEAVRELKKGFKR</sequence>
<comment type="caution">
    <text evidence="1">The sequence shown here is derived from an EMBL/GenBank/DDBJ whole genome shotgun (WGS) entry which is preliminary data.</text>
</comment>